<evidence type="ECO:0000256" key="6">
    <source>
        <dbReference type="ARBA" id="ARBA00023157"/>
    </source>
</evidence>
<keyword evidence="3" id="KW-0336">GPI-anchor</keyword>
<evidence type="ECO:0000256" key="2">
    <source>
        <dbReference type="ARBA" id="ARBA00022475"/>
    </source>
</evidence>
<comment type="subcellular location">
    <subcellularLocation>
        <location evidence="1">Cell membrane</location>
        <topology evidence="1">Lipid-anchor</topology>
        <topology evidence="1">GPI-anchor</topology>
    </subcellularLocation>
</comment>
<evidence type="ECO:0000259" key="10">
    <source>
        <dbReference type="SMART" id="SM00768"/>
    </source>
</evidence>
<protein>
    <submittedName>
        <fullName evidence="11">PLASMODESMATA CALLOSE-BINDING PROTEIN 5-like</fullName>
    </submittedName>
</protein>
<dbReference type="Gene3D" id="1.20.58.1040">
    <property type="match status" value="1"/>
</dbReference>
<dbReference type="PANTHER" id="PTHR31044">
    <property type="entry name" value="BETA-1,3 GLUCANASE"/>
    <property type="match status" value="1"/>
</dbReference>
<dbReference type="GO" id="GO:0098552">
    <property type="term" value="C:side of membrane"/>
    <property type="evidence" value="ECO:0007669"/>
    <property type="project" value="UniProtKB-KW"/>
</dbReference>
<dbReference type="GO" id="GO:0009506">
    <property type="term" value="C:plasmodesma"/>
    <property type="evidence" value="ECO:0007669"/>
    <property type="project" value="UniProtKB-ARBA"/>
</dbReference>
<dbReference type="Proteomes" id="UP001237642">
    <property type="component" value="Unassembled WGS sequence"/>
</dbReference>
<evidence type="ECO:0000256" key="7">
    <source>
        <dbReference type="ARBA" id="ARBA00023180"/>
    </source>
</evidence>
<dbReference type="SMART" id="SM00768">
    <property type="entry name" value="X8"/>
    <property type="match status" value="1"/>
</dbReference>
<keyword evidence="2" id="KW-1003">Cell membrane</keyword>
<proteinExistence type="predicted"/>
<reference evidence="11" key="2">
    <citation type="submission" date="2023-05" db="EMBL/GenBank/DDBJ databases">
        <authorList>
            <person name="Schelkunov M.I."/>
        </authorList>
    </citation>
    <scope>NUCLEOTIDE SEQUENCE</scope>
    <source>
        <strain evidence="11">Hsosn_3</strain>
        <tissue evidence="11">Leaf</tissue>
    </source>
</reference>
<dbReference type="EMBL" id="JAUIZM010000003">
    <property type="protein sequence ID" value="KAK1395471.1"/>
    <property type="molecule type" value="Genomic_DNA"/>
</dbReference>
<dbReference type="PANTHER" id="PTHR31044:SF55">
    <property type="entry name" value="CARBOHYDRATE-BINDING X8 DOMAIN SUPERFAMILY PROTEIN"/>
    <property type="match status" value="1"/>
</dbReference>
<evidence type="ECO:0000313" key="11">
    <source>
        <dbReference type="EMBL" id="KAK1395471.1"/>
    </source>
</evidence>
<evidence type="ECO:0000256" key="3">
    <source>
        <dbReference type="ARBA" id="ARBA00022622"/>
    </source>
</evidence>
<comment type="caution">
    <text evidence="11">The sequence shown here is derived from an EMBL/GenBank/DDBJ whole genome shotgun (WGS) entry which is preliminary data.</text>
</comment>
<keyword evidence="5" id="KW-0472">Membrane</keyword>
<keyword evidence="8" id="KW-0449">Lipoprotein</keyword>
<evidence type="ECO:0000256" key="9">
    <source>
        <dbReference type="SAM" id="SignalP"/>
    </source>
</evidence>
<dbReference type="Pfam" id="PF07983">
    <property type="entry name" value="X8"/>
    <property type="match status" value="1"/>
</dbReference>
<dbReference type="InterPro" id="IPR044788">
    <property type="entry name" value="X8_dom_prot"/>
</dbReference>
<evidence type="ECO:0000256" key="8">
    <source>
        <dbReference type="ARBA" id="ARBA00023288"/>
    </source>
</evidence>
<accession>A0AAD8J399</accession>
<evidence type="ECO:0000256" key="1">
    <source>
        <dbReference type="ARBA" id="ARBA00004609"/>
    </source>
</evidence>
<dbReference type="GO" id="GO:0005886">
    <property type="term" value="C:plasma membrane"/>
    <property type="evidence" value="ECO:0007669"/>
    <property type="project" value="UniProtKB-SubCell"/>
</dbReference>
<dbReference type="InterPro" id="IPR012946">
    <property type="entry name" value="X8"/>
</dbReference>
<evidence type="ECO:0000256" key="4">
    <source>
        <dbReference type="ARBA" id="ARBA00022729"/>
    </source>
</evidence>
<keyword evidence="7" id="KW-0325">Glycoprotein</keyword>
<feature type="domain" description="X8" evidence="10">
    <location>
        <begin position="30"/>
        <end position="114"/>
    </location>
</feature>
<reference evidence="11" key="1">
    <citation type="submission" date="2023-02" db="EMBL/GenBank/DDBJ databases">
        <title>Genome of toxic invasive species Heracleum sosnowskyi carries increased number of genes despite the absence of recent whole-genome duplications.</title>
        <authorList>
            <person name="Schelkunov M."/>
            <person name="Shtratnikova V."/>
            <person name="Makarenko M."/>
            <person name="Klepikova A."/>
            <person name="Omelchenko D."/>
            <person name="Novikova G."/>
            <person name="Obukhova E."/>
            <person name="Bogdanov V."/>
            <person name="Penin A."/>
            <person name="Logacheva M."/>
        </authorList>
    </citation>
    <scope>NUCLEOTIDE SEQUENCE</scope>
    <source>
        <strain evidence="11">Hsosn_3</strain>
        <tissue evidence="11">Leaf</tissue>
    </source>
</reference>
<name>A0AAD8J399_9APIA</name>
<evidence type="ECO:0000313" key="12">
    <source>
        <dbReference type="Proteomes" id="UP001237642"/>
    </source>
</evidence>
<dbReference type="FunFam" id="1.20.58.1040:FF:000001">
    <property type="entry name" value="Glucan endo-1,3-beta-glucosidase 4"/>
    <property type="match status" value="1"/>
</dbReference>
<dbReference type="AlphaFoldDB" id="A0AAD8J399"/>
<sequence>MLSSMPKLLITLIIFSSILSPLAVNGQFEDWCIADVQTPDDVLLGAMDWACKNGADCSNIQLNQPCFFPNTTADHASFAFNSYYQNMKTKGGDCYFSAAAIITSLDPSHDSCKFDASHE</sequence>
<keyword evidence="4 9" id="KW-0732">Signal</keyword>
<keyword evidence="6" id="KW-1015">Disulfide bond</keyword>
<gene>
    <name evidence="11" type="ORF">POM88_014527</name>
</gene>
<organism evidence="11 12">
    <name type="scientific">Heracleum sosnowskyi</name>
    <dbReference type="NCBI Taxonomy" id="360622"/>
    <lineage>
        <taxon>Eukaryota</taxon>
        <taxon>Viridiplantae</taxon>
        <taxon>Streptophyta</taxon>
        <taxon>Embryophyta</taxon>
        <taxon>Tracheophyta</taxon>
        <taxon>Spermatophyta</taxon>
        <taxon>Magnoliopsida</taxon>
        <taxon>eudicotyledons</taxon>
        <taxon>Gunneridae</taxon>
        <taxon>Pentapetalae</taxon>
        <taxon>asterids</taxon>
        <taxon>campanulids</taxon>
        <taxon>Apiales</taxon>
        <taxon>Apiaceae</taxon>
        <taxon>Apioideae</taxon>
        <taxon>apioid superclade</taxon>
        <taxon>Tordylieae</taxon>
        <taxon>Tordyliinae</taxon>
        <taxon>Heracleum</taxon>
    </lineage>
</organism>
<keyword evidence="12" id="KW-1185">Reference proteome</keyword>
<evidence type="ECO:0000256" key="5">
    <source>
        <dbReference type="ARBA" id="ARBA00023136"/>
    </source>
</evidence>
<feature type="signal peptide" evidence="9">
    <location>
        <begin position="1"/>
        <end position="26"/>
    </location>
</feature>
<feature type="chain" id="PRO_5042137660" evidence="9">
    <location>
        <begin position="27"/>
        <end position="119"/>
    </location>
</feature>